<evidence type="ECO:0000313" key="2">
    <source>
        <dbReference type="WBParaSite" id="PgB25_g003_t01"/>
    </source>
</evidence>
<reference evidence="2 3" key="1">
    <citation type="submission" date="2022-11" db="UniProtKB">
        <authorList>
            <consortium name="WormBaseParasite"/>
        </authorList>
    </citation>
    <scope>IDENTIFICATION</scope>
</reference>
<organism evidence="1 3">
    <name type="scientific">Parascaris univalens</name>
    <name type="common">Nematode worm</name>
    <dbReference type="NCBI Taxonomy" id="6257"/>
    <lineage>
        <taxon>Eukaryota</taxon>
        <taxon>Metazoa</taxon>
        <taxon>Ecdysozoa</taxon>
        <taxon>Nematoda</taxon>
        <taxon>Chromadorea</taxon>
        <taxon>Rhabditida</taxon>
        <taxon>Spirurina</taxon>
        <taxon>Ascaridomorpha</taxon>
        <taxon>Ascaridoidea</taxon>
        <taxon>Ascarididae</taxon>
        <taxon>Parascaris</taxon>
    </lineage>
</organism>
<name>A0A914ZUU9_PARUN</name>
<accession>A0A914ZUU9</accession>
<keyword evidence="1" id="KW-1185">Reference proteome</keyword>
<dbReference type="Proteomes" id="UP000887569">
    <property type="component" value="Unplaced"/>
</dbReference>
<dbReference type="WBParaSite" id="PgB25_g003_t01">
    <property type="protein sequence ID" value="PgB25_g003_t01"/>
    <property type="gene ID" value="PgB25_g003"/>
</dbReference>
<evidence type="ECO:0000313" key="3">
    <source>
        <dbReference type="WBParaSite" id="PgB25_g003_t04"/>
    </source>
</evidence>
<dbReference type="AlphaFoldDB" id="A0A914ZUU9"/>
<dbReference type="WBParaSite" id="PgB25_g003_t04">
    <property type="protein sequence ID" value="PgB25_g003_t04"/>
    <property type="gene ID" value="PgB25_g003"/>
</dbReference>
<protein>
    <submittedName>
        <fullName evidence="2 3">Uncharacterized protein</fullName>
    </submittedName>
</protein>
<proteinExistence type="predicted"/>
<evidence type="ECO:0000313" key="1">
    <source>
        <dbReference type="Proteomes" id="UP000887569"/>
    </source>
</evidence>
<sequence>MPRYLSAHRVANENFCAVSLRRMLLHHMIVEYLKQQYLDSQHLHHRCMHLYVAEFRKRLKTSTFTPSALSIAHRLIRYLLCCHQLFHRTLNSNILMPFKLRFTRHITIYLRNLYYSGFCTVQHRFICQGWYKIPSHRRIPSDF</sequence>